<dbReference type="EMBL" id="JAFEKC020000017">
    <property type="protein sequence ID" value="KAK0510017.1"/>
    <property type="molecule type" value="Genomic_DNA"/>
</dbReference>
<keyword evidence="3" id="KW-1185">Reference proteome</keyword>
<feature type="compositionally biased region" description="Basic and acidic residues" evidence="1">
    <location>
        <begin position="145"/>
        <end position="156"/>
    </location>
</feature>
<feature type="region of interest" description="Disordered" evidence="1">
    <location>
        <begin position="131"/>
        <end position="156"/>
    </location>
</feature>
<sequence>MGIGTYNFAVLRLIFDAEPEECFSCDFKAFTEGIHHDCDYEFKTKSRFPNRGVGEAFSTLQGPTIWHPSYATVTHKQVVVLDKTLPVSLEKLVTREVTLHGFIHAIFWHRIDIKDAFEIRSKVDSRVLKKRKESRSQKAYTPQEAGRELARLNGED</sequence>
<evidence type="ECO:0000256" key="1">
    <source>
        <dbReference type="SAM" id="MobiDB-lite"/>
    </source>
</evidence>
<accession>A0AA39QVJ0</accession>
<dbReference type="Proteomes" id="UP001166286">
    <property type="component" value="Unassembled WGS sequence"/>
</dbReference>
<protein>
    <submittedName>
        <fullName evidence="2">Uncharacterized protein</fullName>
    </submittedName>
</protein>
<name>A0AA39QVJ0_9LECA</name>
<comment type="caution">
    <text evidence="2">The sequence shown here is derived from an EMBL/GenBank/DDBJ whole genome shotgun (WGS) entry which is preliminary data.</text>
</comment>
<evidence type="ECO:0000313" key="3">
    <source>
        <dbReference type="Proteomes" id="UP001166286"/>
    </source>
</evidence>
<gene>
    <name evidence="2" type="ORF">JMJ35_007411</name>
</gene>
<dbReference type="AlphaFoldDB" id="A0AA39QVJ0"/>
<reference evidence="2" key="1">
    <citation type="submission" date="2023-03" db="EMBL/GenBank/DDBJ databases">
        <title>Complete genome of Cladonia borealis.</title>
        <authorList>
            <person name="Park H."/>
        </authorList>
    </citation>
    <scope>NUCLEOTIDE SEQUENCE</scope>
    <source>
        <strain evidence="2">ANT050790</strain>
    </source>
</reference>
<evidence type="ECO:0000313" key="2">
    <source>
        <dbReference type="EMBL" id="KAK0510017.1"/>
    </source>
</evidence>
<proteinExistence type="predicted"/>
<organism evidence="2 3">
    <name type="scientific">Cladonia borealis</name>
    <dbReference type="NCBI Taxonomy" id="184061"/>
    <lineage>
        <taxon>Eukaryota</taxon>
        <taxon>Fungi</taxon>
        <taxon>Dikarya</taxon>
        <taxon>Ascomycota</taxon>
        <taxon>Pezizomycotina</taxon>
        <taxon>Lecanoromycetes</taxon>
        <taxon>OSLEUM clade</taxon>
        <taxon>Lecanoromycetidae</taxon>
        <taxon>Lecanorales</taxon>
        <taxon>Lecanorineae</taxon>
        <taxon>Cladoniaceae</taxon>
        <taxon>Cladonia</taxon>
    </lineage>
</organism>